<dbReference type="Pfam" id="PF01546">
    <property type="entry name" value="Peptidase_M20"/>
    <property type="match status" value="1"/>
</dbReference>
<accession>A0ABV8UZJ6</accession>
<organism evidence="9 10">
    <name type="scientific">Chryseomicrobium palamuruense</name>
    <dbReference type="NCBI Taxonomy" id="682973"/>
    <lineage>
        <taxon>Bacteria</taxon>
        <taxon>Bacillati</taxon>
        <taxon>Bacillota</taxon>
        <taxon>Bacilli</taxon>
        <taxon>Bacillales</taxon>
        <taxon>Caryophanaceae</taxon>
        <taxon>Chryseomicrobium</taxon>
    </lineage>
</organism>
<evidence type="ECO:0000256" key="7">
    <source>
        <dbReference type="ARBA" id="ARBA00022997"/>
    </source>
</evidence>
<evidence type="ECO:0000256" key="5">
    <source>
        <dbReference type="ARBA" id="ARBA00022801"/>
    </source>
</evidence>
<dbReference type="Gene3D" id="3.40.630.10">
    <property type="entry name" value="Zn peptidases"/>
    <property type="match status" value="1"/>
</dbReference>
<dbReference type="PROSITE" id="PS00758">
    <property type="entry name" value="ARGE_DAPE_CPG2_1"/>
    <property type="match status" value="1"/>
</dbReference>
<evidence type="ECO:0000256" key="6">
    <source>
        <dbReference type="ARBA" id="ARBA00022833"/>
    </source>
</evidence>
<dbReference type="Gene3D" id="3.30.70.360">
    <property type="match status" value="2"/>
</dbReference>
<evidence type="ECO:0000256" key="3">
    <source>
        <dbReference type="ARBA" id="ARBA00022670"/>
    </source>
</evidence>
<dbReference type="NCBIfam" id="NF005591">
    <property type="entry name" value="PRK07318.1"/>
    <property type="match status" value="1"/>
</dbReference>
<evidence type="ECO:0000313" key="9">
    <source>
        <dbReference type="EMBL" id="MFC4355870.1"/>
    </source>
</evidence>
<dbReference type="Proteomes" id="UP001595733">
    <property type="component" value="Unassembled WGS sequence"/>
</dbReference>
<dbReference type="PANTHER" id="PTHR43808:SF31">
    <property type="entry name" value="N-ACETYL-L-CITRULLINE DEACETYLASE"/>
    <property type="match status" value="1"/>
</dbReference>
<dbReference type="SUPFAM" id="SSF55031">
    <property type="entry name" value="Bacterial exopeptidase dimerisation domain"/>
    <property type="match status" value="1"/>
</dbReference>
<keyword evidence="10" id="KW-1185">Reference proteome</keyword>
<proteinExistence type="inferred from homology"/>
<name>A0ABV8UZJ6_9BACL</name>
<dbReference type="InterPro" id="IPR001261">
    <property type="entry name" value="ArgE/DapE_CS"/>
</dbReference>
<keyword evidence="4" id="KW-0479">Metal-binding</keyword>
<dbReference type="PANTHER" id="PTHR43808">
    <property type="entry name" value="ACETYLORNITHINE DEACETYLASE"/>
    <property type="match status" value="1"/>
</dbReference>
<keyword evidence="7 9" id="KW-0224">Dipeptidase</keyword>
<evidence type="ECO:0000256" key="1">
    <source>
        <dbReference type="ARBA" id="ARBA00001947"/>
    </source>
</evidence>
<evidence type="ECO:0000313" key="10">
    <source>
        <dbReference type="Proteomes" id="UP001595733"/>
    </source>
</evidence>
<evidence type="ECO:0000256" key="2">
    <source>
        <dbReference type="ARBA" id="ARBA00006247"/>
    </source>
</evidence>
<dbReference type="RefSeq" id="WP_378142432.1">
    <property type="nucleotide sequence ID" value="NZ_JBHSEF010000026.1"/>
</dbReference>
<keyword evidence="3" id="KW-0645">Protease</keyword>
<keyword evidence="8" id="KW-0482">Metalloprotease</keyword>
<gene>
    <name evidence="9" type="primary">pepV</name>
    <name evidence="9" type="ORF">ACFO0S_12490</name>
</gene>
<dbReference type="InterPro" id="IPR002933">
    <property type="entry name" value="Peptidase_M20"/>
</dbReference>
<dbReference type="InterPro" id="IPR036264">
    <property type="entry name" value="Bact_exopeptidase_dim_dom"/>
</dbReference>
<comment type="similarity">
    <text evidence="2">Belongs to the peptidase M20A family.</text>
</comment>
<sequence>MNWQELVLERKDELLQELQQLIQIESVLDESNATEEYPFGPKPAEALAYLLQKGAEQGMKIKNVDNFAGHIEMGEGNELIGILGHVDVVPAGEGWSVPPFEGRIVDSKMIGRGTIDDKGPTIAAWMAMKLVKDAGISLERRVRLIIGTDEESGFRCVRRYFETEEMPTLGFAPDADFPIINAEKGIAGIELKQQASFESSKLLLFQSGERTNMVPDEASALIQLPLDDVNESFHEFLHTHKLSGKALDMDGKTSLLLYGKSAHAMEPDHGVNAAIKLAEFLTTLELDGQGNTFIATLVHAFASNSRGKDFDGYFADDMSGETTYNAGIVQFAKEEGFTIKVSMRYSVSCPFDEVMERITNHFKQRDVEVRVASNSAPHYVDKSDELIQSLSRVYERQTGHKAELVAIGGGTYARVLKKGVAFGMLFPGEPDVAHQADEFVNIDNLLKATAIYADAIAELAGKRE</sequence>
<dbReference type="NCBIfam" id="TIGR01887">
    <property type="entry name" value="dipeptidaselike"/>
    <property type="match status" value="1"/>
</dbReference>
<dbReference type="CDD" id="cd03888">
    <property type="entry name" value="M20_PepV"/>
    <property type="match status" value="1"/>
</dbReference>
<keyword evidence="6" id="KW-0862">Zinc</keyword>
<dbReference type="InterPro" id="IPR010964">
    <property type="entry name" value="M20A_pepV-rel"/>
</dbReference>
<dbReference type="EC" id="3.4.13.-" evidence="9"/>
<evidence type="ECO:0000256" key="4">
    <source>
        <dbReference type="ARBA" id="ARBA00022723"/>
    </source>
</evidence>
<dbReference type="InterPro" id="IPR050072">
    <property type="entry name" value="Peptidase_M20A"/>
</dbReference>
<comment type="caution">
    <text evidence="9">The sequence shown here is derived from an EMBL/GenBank/DDBJ whole genome shotgun (WGS) entry which is preliminary data.</text>
</comment>
<dbReference type="SUPFAM" id="SSF53187">
    <property type="entry name" value="Zn-dependent exopeptidases"/>
    <property type="match status" value="1"/>
</dbReference>
<comment type="cofactor">
    <cofactor evidence="1">
        <name>Zn(2+)</name>
        <dbReference type="ChEBI" id="CHEBI:29105"/>
    </cofactor>
</comment>
<dbReference type="EMBL" id="JBHSEF010000026">
    <property type="protein sequence ID" value="MFC4355870.1"/>
    <property type="molecule type" value="Genomic_DNA"/>
</dbReference>
<protein>
    <submittedName>
        <fullName evidence="9">Dipeptidase PepV</fullName>
        <ecNumber evidence="9">3.4.13.-</ecNumber>
    </submittedName>
</protein>
<dbReference type="GO" id="GO:0016805">
    <property type="term" value="F:dipeptidase activity"/>
    <property type="evidence" value="ECO:0007669"/>
    <property type="project" value="UniProtKB-KW"/>
</dbReference>
<keyword evidence="5 9" id="KW-0378">Hydrolase</keyword>
<reference evidence="10" key="1">
    <citation type="journal article" date="2019" name="Int. J. Syst. Evol. Microbiol.">
        <title>The Global Catalogue of Microorganisms (GCM) 10K type strain sequencing project: providing services to taxonomists for standard genome sequencing and annotation.</title>
        <authorList>
            <consortium name="The Broad Institute Genomics Platform"/>
            <consortium name="The Broad Institute Genome Sequencing Center for Infectious Disease"/>
            <person name="Wu L."/>
            <person name="Ma J."/>
        </authorList>
    </citation>
    <scope>NUCLEOTIDE SEQUENCE [LARGE SCALE GENOMIC DNA]</scope>
    <source>
        <strain evidence="10">CCUG 50353</strain>
    </source>
</reference>
<evidence type="ECO:0000256" key="8">
    <source>
        <dbReference type="ARBA" id="ARBA00023049"/>
    </source>
</evidence>